<dbReference type="Gene3D" id="1.10.1760.20">
    <property type="match status" value="1"/>
</dbReference>
<sequence>MKDLSVKDLVLMAFYVALFMVLDIFVNTLGFLQMPQGGSLGVSTVALLLASYHLSWKKGTVVAIVSVFCQFVTGRMYLLGFTQFLLDYFIAFSVYGLACLFPNYKYFYSGVLITNVIRFISSTISGVVFYKTTWMGSIIYQAWYMVPTTIIGLILVPLLMKSLAPRMKKA</sequence>
<feature type="transmembrane region" description="Helical" evidence="1">
    <location>
        <begin position="142"/>
        <end position="160"/>
    </location>
</feature>
<evidence type="ECO:0000256" key="1">
    <source>
        <dbReference type="SAM" id="Phobius"/>
    </source>
</evidence>
<keyword evidence="3" id="KW-1185">Reference proteome</keyword>
<dbReference type="GO" id="GO:0015234">
    <property type="term" value="F:thiamine transmembrane transporter activity"/>
    <property type="evidence" value="ECO:0007669"/>
    <property type="project" value="InterPro"/>
</dbReference>
<protein>
    <recommendedName>
        <fullName evidence="4">Energy-coupled thiamine transporter ThiT</fullName>
    </recommendedName>
</protein>
<proteinExistence type="predicted"/>
<dbReference type="EMBL" id="RJQC01000001">
    <property type="protein sequence ID" value="RNM31229.1"/>
    <property type="molecule type" value="Genomic_DNA"/>
</dbReference>
<dbReference type="GO" id="GO:0005886">
    <property type="term" value="C:plasma membrane"/>
    <property type="evidence" value="ECO:0007669"/>
    <property type="project" value="InterPro"/>
</dbReference>
<accession>A0A3N0I2I6</accession>
<feature type="transmembrane region" description="Helical" evidence="1">
    <location>
        <begin position="111"/>
        <end position="130"/>
    </location>
</feature>
<evidence type="ECO:0000313" key="3">
    <source>
        <dbReference type="Proteomes" id="UP000276568"/>
    </source>
</evidence>
<dbReference type="OrthoDB" id="9795813at2"/>
<dbReference type="Pfam" id="PF09515">
    <property type="entry name" value="Thia_YuaJ"/>
    <property type="match status" value="1"/>
</dbReference>
<feature type="transmembrane region" description="Helical" evidence="1">
    <location>
        <begin position="85"/>
        <end position="104"/>
    </location>
</feature>
<name>A0A3N0I2I6_9FIRM</name>
<feature type="transmembrane region" description="Helical" evidence="1">
    <location>
        <begin position="38"/>
        <end position="54"/>
    </location>
</feature>
<dbReference type="RefSeq" id="WP_128519395.1">
    <property type="nucleotide sequence ID" value="NZ_RJQC01000001.1"/>
</dbReference>
<dbReference type="Proteomes" id="UP000276568">
    <property type="component" value="Unassembled WGS sequence"/>
</dbReference>
<dbReference type="AlphaFoldDB" id="A0A3N0I2I6"/>
<reference evidence="2 3" key="1">
    <citation type="submission" date="2018-11" db="EMBL/GenBank/DDBJ databases">
        <title>Clostridium sp. nov., a member of the family Erysipelotrichaceae isolated from pig faeces.</title>
        <authorList>
            <person name="Chang Y.-H."/>
        </authorList>
    </citation>
    <scope>NUCLEOTIDE SEQUENCE [LARGE SCALE GENOMIC DNA]</scope>
    <source>
        <strain evidence="2 3">YH-panp20</strain>
    </source>
</reference>
<dbReference type="InterPro" id="IPR012651">
    <property type="entry name" value="Thia_Transptr_ThiT"/>
</dbReference>
<keyword evidence="1" id="KW-0812">Transmembrane</keyword>
<evidence type="ECO:0008006" key="4">
    <source>
        <dbReference type="Google" id="ProtNLM"/>
    </source>
</evidence>
<keyword evidence="1" id="KW-0472">Membrane</keyword>
<evidence type="ECO:0000313" key="2">
    <source>
        <dbReference type="EMBL" id="RNM31229.1"/>
    </source>
</evidence>
<keyword evidence="1" id="KW-1133">Transmembrane helix</keyword>
<feature type="transmembrane region" description="Helical" evidence="1">
    <location>
        <begin position="12"/>
        <end position="32"/>
    </location>
</feature>
<organism evidence="2 3">
    <name type="scientific">Absicoccus porci</name>
    <dbReference type="NCBI Taxonomy" id="2486576"/>
    <lineage>
        <taxon>Bacteria</taxon>
        <taxon>Bacillati</taxon>
        <taxon>Bacillota</taxon>
        <taxon>Erysipelotrichia</taxon>
        <taxon>Erysipelotrichales</taxon>
        <taxon>Erysipelotrichaceae</taxon>
        <taxon>Absicoccus</taxon>
    </lineage>
</organism>
<comment type="caution">
    <text evidence="2">The sequence shown here is derived from an EMBL/GenBank/DDBJ whole genome shotgun (WGS) entry which is preliminary data.</text>
</comment>
<gene>
    <name evidence="2" type="ORF">EDX97_01285</name>
</gene>